<dbReference type="Pfam" id="PF10073">
    <property type="entry name" value="GapR_DNA-bd"/>
    <property type="match status" value="1"/>
</dbReference>
<dbReference type="InterPro" id="IPR046367">
    <property type="entry name" value="GapR-like_DNA-bd"/>
</dbReference>
<reference evidence="3 4" key="1">
    <citation type="submission" date="2020-05" db="EMBL/GenBank/DDBJ databases">
        <title>Azospirillum oleiclasticum sp. nov, a nitrogen-fixing and heavy crude oil-emulsifying bacterium isolated from the crude oil of Yumen Oilfield.</title>
        <authorList>
            <person name="Wu D."/>
            <person name="Cai M."/>
            <person name="Zhang X."/>
        </authorList>
    </citation>
    <scope>NUCLEOTIDE SEQUENCE [LARGE SCALE GENOMIC DNA]</scope>
    <source>
        <strain evidence="3 4">ROY-1-1-2</strain>
    </source>
</reference>
<name>A0ABX2T988_9PROT</name>
<organism evidence="3 4">
    <name type="scientific">Azospirillum oleiclasticum</name>
    <dbReference type="NCBI Taxonomy" id="2735135"/>
    <lineage>
        <taxon>Bacteria</taxon>
        <taxon>Pseudomonadati</taxon>
        <taxon>Pseudomonadota</taxon>
        <taxon>Alphaproteobacteria</taxon>
        <taxon>Rhodospirillales</taxon>
        <taxon>Azospirillaceae</taxon>
        <taxon>Azospirillum</taxon>
    </lineage>
</organism>
<dbReference type="Proteomes" id="UP000584642">
    <property type="component" value="Unassembled WGS sequence"/>
</dbReference>
<dbReference type="EMBL" id="JABFDB010000002">
    <property type="protein sequence ID" value="NYZ19250.1"/>
    <property type="molecule type" value="Genomic_DNA"/>
</dbReference>
<keyword evidence="1" id="KW-0175">Coiled coil</keyword>
<feature type="domain" description="GapR-like DNA-binding" evidence="2">
    <location>
        <begin position="1"/>
        <end position="60"/>
    </location>
</feature>
<accession>A0ABX2T988</accession>
<gene>
    <name evidence="3" type="ORF">HND93_05965</name>
</gene>
<sequence>MERLLDEIDGLKDDLKDLKNEAKSAGFNIKALDRLVAIRRKDGADKETEFLNDLMLYAHATGTRLDLAFPESEPEREQAAAE</sequence>
<evidence type="ECO:0000313" key="3">
    <source>
        <dbReference type="EMBL" id="NYZ19250.1"/>
    </source>
</evidence>
<comment type="caution">
    <text evidence="3">The sequence shown here is derived from an EMBL/GenBank/DDBJ whole genome shotgun (WGS) entry which is preliminary data.</text>
</comment>
<evidence type="ECO:0000256" key="1">
    <source>
        <dbReference type="SAM" id="Coils"/>
    </source>
</evidence>
<evidence type="ECO:0000313" key="4">
    <source>
        <dbReference type="Proteomes" id="UP000584642"/>
    </source>
</evidence>
<feature type="coiled-coil region" evidence="1">
    <location>
        <begin position="1"/>
        <end position="28"/>
    </location>
</feature>
<proteinExistence type="predicted"/>
<keyword evidence="4" id="KW-1185">Reference proteome</keyword>
<evidence type="ECO:0000259" key="2">
    <source>
        <dbReference type="Pfam" id="PF10073"/>
    </source>
</evidence>
<protein>
    <submittedName>
        <fullName evidence="3">DUF2312 domain-containing protein</fullName>
    </submittedName>
</protein>